<organism evidence="1 2">
    <name type="scientific">Pantoea eucalypti</name>
    <dbReference type="NCBI Taxonomy" id="470933"/>
    <lineage>
        <taxon>Bacteria</taxon>
        <taxon>Pseudomonadati</taxon>
        <taxon>Pseudomonadota</taxon>
        <taxon>Gammaproteobacteria</taxon>
        <taxon>Enterobacterales</taxon>
        <taxon>Erwiniaceae</taxon>
        <taxon>Pantoea</taxon>
    </lineage>
</organism>
<protein>
    <recommendedName>
        <fullName evidence="3">Cro/Cl family transcriptional regulator</fullName>
    </recommendedName>
</protein>
<dbReference type="GeneID" id="90521559"/>
<comment type="caution">
    <text evidence="1">The sequence shown here is derived from an EMBL/GenBank/DDBJ whole genome shotgun (WGS) entry which is preliminary data.</text>
</comment>
<reference evidence="1 2" key="1">
    <citation type="submission" date="2019-06" db="EMBL/GenBank/DDBJ databases">
        <title>Taxogenomics and systematics of the genus Pantoea.</title>
        <authorList>
            <person name="Tambong J.T."/>
        </authorList>
    </citation>
    <scope>NUCLEOTIDE SEQUENCE [LARGE SCALE GENOMIC DNA]</scope>
    <source>
        <strain evidence="1 2">LMG 24197</strain>
    </source>
</reference>
<dbReference type="RefSeq" id="WP_140915888.1">
    <property type="nucleotide sequence ID" value="NZ_CP045720.1"/>
</dbReference>
<dbReference type="SUPFAM" id="SSF47413">
    <property type="entry name" value="lambda repressor-like DNA-binding domains"/>
    <property type="match status" value="1"/>
</dbReference>
<evidence type="ECO:0008006" key="3">
    <source>
        <dbReference type="Google" id="ProtNLM"/>
    </source>
</evidence>
<dbReference type="Proteomes" id="UP000315469">
    <property type="component" value="Unassembled WGS sequence"/>
</dbReference>
<name>A0ABY2ZL27_9GAMM</name>
<proteinExistence type="predicted"/>
<sequence>MRKTTVIKHFRGTVATATALNVSKSTVSLWGDVIPWKYALLIAAATAGSVPFNWKDYPELTPVFKPQQRASKRG</sequence>
<dbReference type="InterPro" id="IPR010982">
    <property type="entry name" value="Lambda_DNA-bd_dom_sf"/>
</dbReference>
<dbReference type="Gene3D" id="1.10.260.40">
    <property type="entry name" value="lambda repressor-like DNA-binding domains"/>
    <property type="match status" value="1"/>
</dbReference>
<accession>A0ABY2ZL27</accession>
<keyword evidence="2" id="KW-1185">Reference proteome</keyword>
<gene>
    <name evidence="1" type="ORF">FJW02_09325</name>
</gene>
<dbReference type="EMBL" id="VHJB01000060">
    <property type="protein sequence ID" value="TPV37615.1"/>
    <property type="molecule type" value="Genomic_DNA"/>
</dbReference>
<evidence type="ECO:0000313" key="2">
    <source>
        <dbReference type="Proteomes" id="UP000315469"/>
    </source>
</evidence>
<dbReference type="Pfam" id="PF14549">
    <property type="entry name" value="P22_Cro"/>
    <property type="match status" value="1"/>
</dbReference>
<evidence type="ECO:0000313" key="1">
    <source>
        <dbReference type="EMBL" id="TPV37615.1"/>
    </source>
</evidence>